<comment type="similarity">
    <text evidence="2">Belongs to the OXR1 family.</text>
</comment>
<keyword evidence="3" id="KW-0496">Mitochondrion</keyword>
<evidence type="ECO:0000313" key="8">
    <source>
        <dbReference type="EMBL" id="RKF73008.1"/>
    </source>
</evidence>
<comment type="subcellular location">
    <subcellularLocation>
        <location evidence="1">Mitochondrion</location>
    </subcellularLocation>
</comment>
<proteinExistence type="inferred from homology"/>
<evidence type="ECO:0000256" key="6">
    <source>
        <dbReference type="SAM" id="MobiDB-lite"/>
    </source>
</evidence>
<feature type="region of interest" description="Disordered" evidence="6">
    <location>
        <begin position="209"/>
        <end position="231"/>
    </location>
</feature>
<name>A0A420IEN6_9PEZI</name>
<dbReference type="GO" id="GO:0005739">
    <property type="term" value="C:mitochondrion"/>
    <property type="evidence" value="ECO:0007669"/>
    <property type="project" value="UniProtKB-SubCell"/>
</dbReference>
<feature type="domain" description="TLDc" evidence="7">
    <location>
        <begin position="86"/>
        <end position="307"/>
    </location>
</feature>
<keyword evidence="9" id="KW-1185">Reference proteome</keyword>
<dbReference type="AlphaFoldDB" id="A0A420IEN6"/>
<organism evidence="8 9">
    <name type="scientific">Golovinomyces cichoracearum</name>
    <dbReference type="NCBI Taxonomy" id="62708"/>
    <lineage>
        <taxon>Eukaryota</taxon>
        <taxon>Fungi</taxon>
        <taxon>Dikarya</taxon>
        <taxon>Ascomycota</taxon>
        <taxon>Pezizomycotina</taxon>
        <taxon>Leotiomycetes</taxon>
        <taxon>Erysiphales</taxon>
        <taxon>Erysiphaceae</taxon>
        <taxon>Golovinomyces</taxon>
    </lineage>
</organism>
<evidence type="ECO:0000256" key="5">
    <source>
        <dbReference type="ARBA" id="ARBA00040604"/>
    </source>
</evidence>
<dbReference type="PROSITE" id="PS51886">
    <property type="entry name" value="TLDC"/>
    <property type="match status" value="1"/>
</dbReference>
<gene>
    <name evidence="8" type="ORF">GcM3_095026</name>
</gene>
<evidence type="ECO:0000256" key="2">
    <source>
        <dbReference type="ARBA" id="ARBA00009540"/>
    </source>
</evidence>
<protein>
    <recommendedName>
        <fullName evidence="5">Oxidation resistance protein 1</fullName>
    </recommendedName>
</protein>
<dbReference type="InterPro" id="IPR006571">
    <property type="entry name" value="TLDc_dom"/>
</dbReference>
<dbReference type="Pfam" id="PF07534">
    <property type="entry name" value="TLD"/>
    <property type="match status" value="2"/>
</dbReference>
<sequence>MRKSMYTSATLENWGVISVRQAVSGLFRRFTEQSSLDAASSSAKNCTDDFDDAHSSRPKGISAFLTSSLNSIKLNYRTYSNQDAARLLTKSIAEEIRLLVPPRLQLCEEWNLIYSLEKDGASLATLYKKCRELNGERNGFVLIVKDGKGDLFGVYLNEAPRIEPHFFGNGECFLWRATFLSESQMKLPLLPSDDTTNMQRSTTVASRSFLSPASRNSNEIERTKSNTSSSSGPIRFKAFPYSGINDYLILCEAQYLSIGGGDGHYGLWLDDTLERGISSSCLTFGNEPLSEEGEKFDVMGVEVWIIGDNSAIRTTEL</sequence>
<dbReference type="PANTHER" id="PTHR23354">
    <property type="entry name" value="NUCLEOLAR PROTEIN 7/ESTROGEN RECEPTOR COACTIVATOR-RELATED"/>
    <property type="match status" value="1"/>
</dbReference>
<reference evidence="8 9" key="1">
    <citation type="journal article" date="2018" name="BMC Genomics">
        <title>Comparative genome analyses reveal sequence features reflecting distinct modes of host-adaptation between dicot and monocot powdery mildew.</title>
        <authorList>
            <person name="Wu Y."/>
            <person name="Ma X."/>
            <person name="Pan Z."/>
            <person name="Kale S.D."/>
            <person name="Song Y."/>
            <person name="King H."/>
            <person name="Zhang Q."/>
            <person name="Presley C."/>
            <person name="Deng X."/>
            <person name="Wei C.I."/>
            <person name="Xiao S."/>
        </authorList>
    </citation>
    <scope>NUCLEOTIDE SEQUENCE [LARGE SCALE GENOMIC DNA]</scope>
    <source>
        <strain evidence="8">UMSG3</strain>
    </source>
</reference>
<evidence type="ECO:0000256" key="4">
    <source>
        <dbReference type="ARBA" id="ARBA00037112"/>
    </source>
</evidence>
<comment type="function">
    <text evidence="4">May be involved in protection from oxidative damage.</text>
</comment>
<dbReference type="SMART" id="SM00584">
    <property type="entry name" value="TLDc"/>
    <property type="match status" value="1"/>
</dbReference>
<dbReference type="GO" id="GO:0005634">
    <property type="term" value="C:nucleus"/>
    <property type="evidence" value="ECO:0007669"/>
    <property type="project" value="TreeGrafter"/>
</dbReference>
<dbReference type="GO" id="GO:0006979">
    <property type="term" value="P:response to oxidative stress"/>
    <property type="evidence" value="ECO:0007669"/>
    <property type="project" value="TreeGrafter"/>
</dbReference>
<evidence type="ECO:0000256" key="1">
    <source>
        <dbReference type="ARBA" id="ARBA00004173"/>
    </source>
</evidence>
<evidence type="ECO:0000259" key="7">
    <source>
        <dbReference type="PROSITE" id="PS51886"/>
    </source>
</evidence>
<evidence type="ECO:0000256" key="3">
    <source>
        <dbReference type="ARBA" id="ARBA00023128"/>
    </source>
</evidence>
<dbReference type="Proteomes" id="UP000283383">
    <property type="component" value="Unassembled WGS sequence"/>
</dbReference>
<dbReference type="STRING" id="62708.A0A420IEN6"/>
<dbReference type="EMBL" id="MCBQ01009595">
    <property type="protein sequence ID" value="RKF73008.1"/>
    <property type="molecule type" value="Genomic_DNA"/>
</dbReference>
<evidence type="ECO:0000313" key="9">
    <source>
        <dbReference type="Proteomes" id="UP000283383"/>
    </source>
</evidence>
<comment type="caution">
    <text evidence="8">The sequence shown here is derived from an EMBL/GenBank/DDBJ whole genome shotgun (WGS) entry which is preliminary data.</text>
</comment>
<accession>A0A420IEN6</accession>
<dbReference type="PANTHER" id="PTHR23354:SF62">
    <property type="entry name" value="MUSTARD, ISOFORM V"/>
    <property type="match status" value="1"/>
</dbReference>